<proteinExistence type="predicted"/>
<evidence type="ECO:0000313" key="2">
    <source>
        <dbReference type="Proteomes" id="UP000259211"/>
    </source>
</evidence>
<comment type="caution">
    <text evidence="1">The sequence shown here is derived from an EMBL/GenBank/DDBJ whole genome shotgun (WGS) entry which is preliminary data.</text>
</comment>
<reference evidence="1 2" key="1">
    <citation type="submission" date="2017-07" db="EMBL/GenBank/DDBJ databases">
        <authorList>
            <person name="Sun Z.S."/>
            <person name="Albrecht U."/>
            <person name="Echele G."/>
            <person name="Lee C.C."/>
        </authorList>
    </citation>
    <scope>NUCLEOTIDE SEQUENCE [LARGE SCALE GENOMIC DNA]</scope>
    <source>
        <strain evidence="1 2">P16-029</strain>
    </source>
</reference>
<dbReference type="InterPro" id="IPR025447">
    <property type="entry name" value="DUF4192"/>
</dbReference>
<dbReference type="Proteomes" id="UP000259211">
    <property type="component" value="Unassembled WGS sequence"/>
</dbReference>
<dbReference type="AlphaFoldDB" id="A0A3E2DAA1"/>
<gene>
    <name evidence="1" type="ORF">CHT91_11945</name>
</gene>
<name>A0A3E2DAA1_9ACTN</name>
<dbReference type="Pfam" id="PF13830">
    <property type="entry name" value="DUF4192"/>
    <property type="match status" value="1"/>
</dbReference>
<evidence type="ECO:0008006" key="3">
    <source>
        <dbReference type="Google" id="ProtNLM"/>
    </source>
</evidence>
<organism evidence="1 2">
    <name type="scientific">Cutibacterium avidum</name>
    <dbReference type="NCBI Taxonomy" id="33010"/>
    <lineage>
        <taxon>Bacteria</taxon>
        <taxon>Bacillati</taxon>
        <taxon>Actinomycetota</taxon>
        <taxon>Actinomycetes</taxon>
        <taxon>Propionibacteriales</taxon>
        <taxon>Propionibacteriaceae</taxon>
        <taxon>Cutibacterium</taxon>
    </lineage>
</organism>
<sequence length="334" mass="35923">MTTLHSSTTDDRDPLTVRTVDEAITLAPYLLGFQPSESLLLIVADDGATCQGFVARVDLDDVELTLAMDAFASRVVSLAGQGRTVILAFTEDQDRGMAALALAIRAMEGMNISDAAWTDGESWSSIFGDERSCGENHPYIPAPEIAAEAVYRGLTVLPSRTNLVDQLSGPGRTCDPGTRRLITNARRRLSRRGDDVVAARCRALVRSGSPIDDAAAVEMAVAVQRPEVARTLWMTMEREHASRWLTIWSQAVGMIPDRLAPAPLALCGLAGWLNGDGAVASVCAHRCQSMVGAADLPQALMVIVDAFVPPKLWEIMDHDPTLIAHPLPAEQVGE</sequence>
<accession>A0A3E2DAA1</accession>
<protein>
    <recommendedName>
        <fullName evidence="3">DUF4192 domain-containing protein</fullName>
    </recommendedName>
</protein>
<evidence type="ECO:0000313" key="1">
    <source>
        <dbReference type="EMBL" id="RFT42074.1"/>
    </source>
</evidence>
<dbReference type="EMBL" id="NOWI01000014">
    <property type="protein sequence ID" value="RFT42074.1"/>
    <property type="molecule type" value="Genomic_DNA"/>
</dbReference>
<dbReference type="RefSeq" id="WP_117189798.1">
    <property type="nucleotide sequence ID" value="NZ_NOWI01000014.1"/>
</dbReference>